<dbReference type="EC" id="5.4.99.-" evidence="4"/>
<dbReference type="GO" id="GO:0140098">
    <property type="term" value="F:catalytic activity, acting on RNA"/>
    <property type="evidence" value="ECO:0007669"/>
    <property type="project" value="UniProtKB-ARBA"/>
</dbReference>
<dbReference type="GO" id="GO:0003723">
    <property type="term" value="F:RNA binding"/>
    <property type="evidence" value="ECO:0007669"/>
    <property type="project" value="InterPro"/>
</dbReference>
<reference evidence="6 7" key="1">
    <citation type="submission" date="2009-01" db="EMBL/GenBank/DDBJ databases">
        <authorList>
            <person name="Fulton L."/>
            <person name="Clifton S."/>
            <person name="Fulton B."/>
            <person name="Xu J."/>
            <person name="Minx P."/>
            <person name="Pepin K.H."/>
            <person name="Johnson M."/>
            <person name="Bhonagiri V."/>
            <person name="Nash W.E."/>
            <person name="Mardis E.R."/>
            <person name="Wilson R.K."/>
        </authorList>
    </citation>
    <scope>NUCLEOTIDE SEQUENCE [LARGE SCALE GENOMIC DNA]</scope>
    <source>
        <strain evidence="7">DSM 10507 / JCM 14656 / S5a33</strain>
    </source>
</reference>
<dbReference type="Pfam" id="PF00849">
    <property type="entry name" value="PseudoU_synth_2"/>
    <property type="match status" value="1"/>
</dbReference>
<proteinExistence type="inferred from homology"/>
<dbReference type="SUPFAM" id="SSF55120">
    <property type="entry name" value="Pseudouridine synthase"/>
    <property type="match status" value="1"/>
</dbReference>
<dbReference type="EMBL" id="ACBZ01000111">
    <property type="protein sequence ID" value="EEG48973.1"/>
    <property type="molecule type" value="Genomic_DNA"/>
</dbReference>
<keyword evidence="4" id="KW-0413">Isomerase</keyword>
<protein>
    <recommendedName>
        <fullName evidence="4">Pseudouridine synthase</fullName>
        <ecNumber evidence="4">5.4.99.-</ecNumber>
    </recommendedName>
</protein>
<dbReference type="HOGENOM" id="CLU_016902_8_0_9"/>
<dbReference type="eggNOG" id="COG0564">
    <property type="taxonomic scope" value="Bacteria"/>
</dbReference>
<dbReference type="GO" id="GO:0009982">
    <property type="term" value="F:pseudouridine synthase activity"/>
    <property type="evidence" value="ECO:0007669"/>
    <property type="project" value="InterPro"/>
</dbReference>
<comment type="catalytic activity">
    <reaction evidence="1 4">
        <text>a uridine in RNA = a pseudouridine in RNA</text>
        <dbReference type="Rhea" id="RHEA:48348"/>
        <dbReference type="Rhea" id="RHEA-COMP:12068"/>
        <dbReference type="Rhea" id="RHEA-COMP:12069"/>
        <dbReference type="ChEBI" id="CHEBI:65314"/>
        <dbReference type="ChEBI" id="CHEBI:65315"/>
    </reaction>
</comment>
<sequence>MGKMWYYYVRDSKQEDSIERILKRELGLNRKQISRLKFQENGLSVDGCQRRSTDWLRRGETLAVSLMDRQGGTLEELKEEPRVLYEDESLVVVEKRSGQVCHPSGMHYRDSLANQLVWHFQNRQENTSVRIIGRLDKDTSGIVVAAKHKIAAQKLSWQRDRGIFGKEYLALVHGEFSDFDGFLREPIARVQGHPLKMKVCAQGKPAKTQYHVIAQNRGYALVSCRLYTGRTHQIRVHMQSIGHPLVNDVIYGLGEQDDFAKTLENEQKIAGDRHKKLGLHAAKVWMRHPLSGEELILESACDFLAWIEVL</sequence>
<dbReference type="PANTHER" id="PTHR21600">
    <property type="entry name" value="MITOCHONDRIAL RNA PSEUDOURIDINE SYNTHASE"/>
    <property type="match status" value="1"/>
</dbReference>
<evidence type="ECO:0000313" key="7">
    <source>
        <dbReference type="Proteomes" id="UP000003100"/>
    </source>
</evidence>
<dbReference type="InterPro" id="IPR020103">
    <property type="entry name" value="PsdUridine_synth_cat_dom_sf"/>
</dbReference>
<accession>C0CMK8</accession>
<evidence type="ECO:0000256" key="1">
    <source>
        <dbReference type="ARBA" id="ARBA00000073"/>
    </source>
</evidence>
<dbReference type="NCBIfam" id="TIGR00005">
    <property type="entry name" value="rluA_subfam"/>
    <property type="match status" value="1"/>
</dbReference>
<dbReference type="InterPro" id="IPR006225">
    <property type="entry name" value="PsdUridine_synth_RluC/D"/>
</dbReference>
<dbReference type="AlphaFoldDB" id="C0CMK8"/>
<dbReference type="PANTHER" id="PTHR21600:SF87">
    <property type="entry name" value="RNA PSEUDOURIDYLATE SYNTHASE DOMAIN-CONTAINING PROTEIN 1"/>
    <property type="match status" value="1"/>
</dbReference>
<dbReference type="Proteomes" id="UP000003100">
    <property type="component" value="Unassembled WGS sequence"/>
</dbReference>
<evidence type="ECO:0000259" key="5">
    <source>
        <dbReference type="Pfam" id="PF00849"/>
    </source>
</evidence>
<dbReference type="CDD" id="cd02869">
    <property type="entry name" value="PseudoU_synth_RluA_like"/>
    <property type="match status" value="1"/>
</dbReference>
<dbReference type="PATRIC" id="fig|476272.21.peg.1523"/>
<dbReference type="InterPro" id="IPR006145">
    <property type="entry name" value="PsdUridine_synth_RsuA/RluA"/>
</dbReference>
<dbReference type="InterPro" id="IPR050188">
    <property type="entry name" value="RluA_PseudoU_synthase"/>
</dbReference>
<dbReference type="Gene3D" id="3.30.2350.10">
    <property type="entry name" value="Pseudouridine synthase"/>
    <property type="match status" value="1"/>
</dbReference>
<feature type="domain" description="Pseudouridine synthase RsuA/RluA-like" evidence="5">
    <location>
        <begin position="90"/>
        <end position="240"/>
    </location>
</feature>
<comment type="caution">
    <text evidence="6">The sequence shown here is derived from an EMBL/GenBank/DDBJ whole genome shotgun (WGS) entry which is preliminary data.</text>
</comment>
<name>C0CMK8_BLAHS</name>
<feature type="active site" evidence="3">
    <location>
        <position position="136"/>
    </location>
</feature>
<evidence type="ECO:0000256" key="3">
    <source>
        <dbReference type="PIRSR" id="PIRSR606225-1"/>
    </source>
</evidence>
<dbReference type="GO" id="GO:0000455">
    <property type="term" value="P:enzyme-directed rRNA pseudouridine synthesis"/>
    <property type="evidence" value="ECO:0007669"/>
    <property type="project" value="TreeGrafter"/>
</dbReference>
<keyword evidence="7" id="KW-1185">Reference proteome</keyword>
<comment type="similarity">
    <text evidence="2 4">Belongs to the pseudouridine synthase RluA family.</text>
</comment>
<evidence type="ECO:0000313" key="6">
    <source>
        <dbReference type="EMBL" id="EEG48973.1"/>
    </source>
</evidence>
<organism evidence="6 7">
    <name type="scientific">Blautia hydrogenotrophica (strain DSM 10507 / JCM 14656 / S5a33)</name>
    <name type="common">Ruminococcus hydrogenotrophicus</name>
    <dbReference type="NCBI Taxonomy" id="476272"/>
    <lineage>
        <taxon>Bacteria</taxon>
        <taxon>Bacillati</taxon>
        <taxon>Bacillota</taxon>
        <taxon>Clostridia</taxon>
        <taxon>Lachnospirales</taxon>
        <taxon>Lachnospiraceae</taxon>
        <taxon>Blautia</taxon>
    </lineage>
</organism>
<comment type="function">
    <text evidence="4">Responsible for synthesis of pseudouridine from uracil.</text>
</comment>
<evidence type="ECO:0000256" key="4">
    <source>
        <dbReference type="RuleBase" id="RU362028"/>
    </source>
</evidence>
<gene>
    <name evidence="6" type="ORF">RUMHYD_02093</name>
</gene>
<evidence type="ECO:0000256" key="2">
    <source>
        <dbReference type="ARBA" id="ARBA00010876"/>
    </source>
</evidence>
<reference evidence="6 7" key="2">
    <citation type="submission" date="2009-02" db="EMBL/GenBank/DDBJ databases">
        <title>Draft genome sequence of Blautia hydrogenotrophica DSM 10507 (Ruminococcus hydrogenotrophicus DSM 10507).</title>
        <authorList>
            <person name="Sudarsanam P."/>
            <person name="Ley R."/>
            <person name="Guruge J."/>
            <person name="Turnbaugh P.J."/>
            <person name="Mahowald M."/>
            <person name="Liep D."/>
            <person name="Gordon J."/>
        </authorList>
    </citation>
    <scope>NUCLEOTIDE SEQUENCE [LARGE SCALE GENOMIC DNA]</scope>
    <source>
        <strain evidence="7">DSM 10507 / JCM 14656 / S5a33</strain>
    </source>
</reference>